<accession>C0GDB4</accession>
<proteinExistence type="predicted"/>
<keyword evidence="1" id="KW-1133">Transmembrane helix</keyword>
<reference evidence="2 3" key="1">
    <citation type="submission" date="2009-02" db="EMBL/GenBank/DDBJ databases">
        <title>Sequencing of the draft genome and assembly of Dethiobacter alkaliphilus AHT 1.</title>
        <authorList>
            <consortium name="US DOE Joint Genome Institute (JGI-PGF)"/>
            <person name="Lucas S."/>
            <person name="Copeland A."/>
            <person name="Lapidus A."/>
            <person name="Glavina del Rio T."/>
            <person name="Dalin E."/>
            <person name="Tice H."/>
            <person name="Bruce D."/>
            <person name="Goodwin L."/>
            <person name="Pitluck S."/>
            <person name="Larimer F."/>
            <person name="Land M.L."/>
            <person name="Hauser L."/>
            <person name="Muyzer G."/>
        </authorList>
    </citation>
    <scope>NUCLEOTIDE SEQUENCE [LARGE SCALE GENOMIC DNA]</scope>
    <source>
        <strain evidence="2 3">AHT 1</strain>
    </source>
</reference>
<evidence type="ECO:0000313" key="2">
    <source>
        <dbReference type="EMBL" id="EEG78635.1"/>
    </source>
</evidence>
<dbReference type="RefSeq" id="WP_008514670.1">
    <property type="nucleotide sequence ID" value="NZ_ACJM01000002.1"/>
</dbReference>
<dbReference type="Proteomes" id="UP000006443">
    <property type="component" value="Unassembled WGS sequence"/>
</dbReference>
<name>C0GDB4_DETAL</name>
<keyword evidence="1" id="KW-0472">Membrane</keyword>
<feature type="transmembrane region" description="Helical" evidence="1">
    <location>
        <begin position="36"/>
        <end position="55"/>
    </location>
</feature>
<organism evidence="2 3">
    <name type="scientific">Dethiobacter alkaliphilus AHT 1</name>
    <dbReference type="NCBI Taxonomy" id="555088"/>
    <lineage>
        <taxon>Bacteria</taxon>
        <taxon>Bacillati</taxon>
        <taxon>Bacillota</taxon>
        <taxon>Dethiobacteria</taxon>
        <taxon>Dethiobacterales</taxon>
        <taxon>Dethiobacteraceae</taxon>
        <taxon>Dethiobacter</taxon>
    </lineage>
</organism>
<dbReference type="STRING" id="555088.DealDRAFT_0565"/>
<dbReference type="AlphaFoldDB" id="C0GDB4"/>
<evidence type="ECO:0000313" key="3">
    <source>
        <dbReference type="Proteomes" id="UP000006443"/>
    </source>
</evidence>
<comment type="caution">
    <text evidence="2">The sequence shown here is derived from an EMBL/GenBank/DDBJ whole genome shotgun (WGS) entry which is preliminary data.</text>
</comment>
<keyword evidence="3" id="KW-1185">Reference proteome</keyword>
<keyword evidence="1" id="KW-0812">Transmembrane</keyword>
<evidence type="ECO:0000256" key="1">
    <source>
        <dbReference type="SAM" id="Phobius"/>
    </source>
</evidence>
<gene>
    <name evidence="2" type="ORF">DealDRAFT_0565</name>
</gene>
<sequence>MTKDILTDEEWEDAENLTVRQKKHPQPANGGGAKQYIPLFLIAIVAIVLINRFMITRSMPNFARFSR</sequence>
<protein>
    <submittedName>
        <fullName evidence="2">Uncharacterized protein</fullName>
    </submittedName>
</protein>
<dbReference type="EMBL" id="ACJM01000002">
    <property type="protein sequence ID" value="EEG78635.1"/>
    <property type="molecule type" value="Genomic_DNA"/>
</dbReference>